<feature type="compositionally biased region" description="Polar residues" evidence="4">
    <location>
        <begin position="692"/>
        <end position="707"/>
    </location>
</feature>
<dbReference type="Pfam" id="PF02149">
    <property type="entry name" value="KA1"/>
    <property type="match status" value="1"/>
</dbReference>
<dbReference type="InterPro" id="IPR008271">
    <property type="entry name" value="Ser/Thr_kinase_AS"/>
</dbReference>
<dbReference type="OrthoDB" id="193931at2759"/>
<feature type="binding site" evidence="3">
    <location>
        <position position="225"/>
    </location>
    <ligand>
        <name>ATP</name>
        <dbReference type="ChEBI" id="CHEBI:30616"/>
    </ligand>
</feature>
<feature type="compositionally biased region" description="Basic and acidic residues" evidence="4">
    <location>
        <begin position="882"/>
        <end position="900"/>
    </location>
</feature>
<feature type="compositionally biased region" description="Low complexity" evidence="4">
    <location>
        <begin position="682"/>
        <end position="691"/>
    </location>
</feature>
<feature type="region of interest" description="Disordered" evidence="4">
    <location>
        <begin position="992"/>
        <end position="1082"/>
    </location>
</feature>
<evidence type="ECO:0000313" key="8">
    <source>
        <dbReference type="Proteomes" id="UP000245884"/>
    </source>
</evidence>
<dbReference type="InterPro" id="IPR011009">
    <property type="entry name" value="Kinase-like_dom_sf"/>
</dbReference>
<reference evidence="7 8" key="1">
    <citation type="journal article" date="2018" name="Mol. Biol. Evol.">
        <title>Broad Genomic Sampling Reveals a Smut Pathogenic Ancestry of the Fungal Clade Ustilaginomycotina.</title>
        <authorList>
            <person name="Kijpornyongpan T."/>
            <person name="Mondo S.J."/>
            <person name="Barry K."/>
            <person name="Sandor L."/>
            <person name="Lee J."/>
            <person name="Lipzen A."/>
            <person name="Pangilinan J."/>
            <person name="LaButti K."/>
            <person name="Hainaut M."/>
            <person name="Henrissat B."/>
            <person name="Grigoriev I.V."/>
            <person name="Spatafora J.W."/>
            <person name="Aime M.C."/>
        </authorList>
    </citation>
    <scope>NUCLEOTIDE SEQUENCE [LARGE SCALE GENOMIC DNA]</scope>
    <source>
        <strain evidence="7 8">MCA 5214</strain>
    </source>
</reference>
<dbReference type="Proteomes" id="UP000245884">
    <property type="component" value="Unassembled WGS sequence"/>
</dbReference>
<dbReference type="GeneID" id="37031474"/>
<feature type="compositionally biased region" description="Low complexity" evidence="4">
    <location>
        <begin position="1230"/>
        <end position="1249"/>
    </location>
</feature>
<feature type="region of interest" description="Disordered" evidence="4">
    <location>
        <begin position="1222"/>
        <end position="1289"/>
    </location>
</feature>
<feature type="compositionally biased region" description="Low complexity" evidence="4">
    <location>
        <begin position="779"/>
        <end position="802"/>
    </location>
</feature>
<dbReference type="STRING" id="1569628.A0A316UM73"/>
<name>A0A316UM73_9BASI</name>
<dbReference type="SUPFAM" id="SSF56112">
    <property type="entry name" value="Protein kinase-like (PK-like)"/>
    <property type="match status" value="1"/>
</dbReference>
<dbReference type="PANTHER" id="PTHR24346">
    <property type="entry name" value="MAP/MICROTUBULE AFFINITY-REGULATING KINASE"/>
    <property type="match status" value="1"/>
</dbReference>
<feature type="compositionally biased region" description="Polar residues" evidence="4">
    <location>
        <begin position="948"/>
        <end position="977"/>
    </location>
</feature>
<feature type="compositionally biased region" description="Polar residues" evidence="4">
    <location>
        <begin position="1031"/>
        <end position="1042"/>
    </location>
</feature>
<evidence type="ECO:0000256" key="2">
    <source>
        <dbReference type="ARBA" id="ARBA00022840"/>
    </source>
</evidence>
<feature type="compositionally biased region" description="Polar residues" evidence="4">
    <location>
        <begin position="1066"/>
        <end position="1082"/>
    </location>
</feature>
<evidence type="ECO:0000259" key="6">
    <source>
        <dbReference type="PROSITE" id="PS50032"/>
    </source>
</evidence>
<dbReference type="FunFam" id="1.10.510.10:FF:000636">
    <property type="entry name" value="Non-specific serine/threonine protein kinase"/>
    <property type="match status" value="1"/>
</dbReference>
<feature type="compositionally biased region" description="Low complexity" evidence="4">
    <location>
        <begin position="47"/>
        <end position="76"/>
    </location>
</feature>
<dbReference type="RefSeq" id="XP_025360961.1">
    <property type="nucleotide sequence ID" value="XM_025509651.1"/>
</dbReference>
<dbReference type="GO" id="GO:0005737">
    <property type="term" value="C:cytoplasm"/>
    <property type="evidence" value="ECO:0007669"/>
    <property type="project" value="TreeGrafter"/>
</dbReference>
<keyword evidence="8" id="KW-1185">Reference proteome</keyword>
<dbReference type="InterPro" id="IPR000719">
    <property type="entry name" value="Prot_kinase_dom"/>
</dbReference>
<dbReference type="GO" id="GO:0035556">
    <property type="term" value="P:intracellular signal transduction"/>
    <property type="evidence" value="ECO:0007669"/>
    <property type="project" value="TreeGrafter"/>
</dbReference>
<keyword evidence="2 3" id="KW-0067">ATP-binding</keyword>
<dbReference type="GO" id="GO:0005524">
    <property type="term" value="F:ATP binding"/>
    <property type="evidence" value="ECO:0007669"/>
    <property type="project" value="UniProtKB-UniRule"/>
</dbReference>
<feature type="compositionally biased region" description="Polar residues" evidence="4">
    <location>
        <begin position="1257"/>
        <end position="1267"/>
    </location>
</feature>
<keyword evidence="7" id="KW-0418">Kinase</keyword>
<feature type="region of interest" description="Disordered" evidence="4">
    <location>
        <begin position="1"/>
        <end position="113"/>
    </location>
</feature>
<dbReference type="Pfam" id="PF00069">
    <property type="entry name" value="Pkinase"/>
    <property type="match status" value="1"/>
</dbReference>
<feature type="domain" description="Protein kinase" evidence="5">
    <location>
        <begin position="196"/>
        <end position="471"/>
    </location>
</feature>
<accession>A0A316UM73</accession>
<evidence type="ECO:0000313" key="7">
    <source>
        <dbReference type="EMBL" id="PWN26349.1"/>
    </source>
</evidence>
<keyword evidence="1 3" id="KW-0547">Nucleotide-binding</keyword>
<dbReference type="Gene3D" id="3.30.310.80">
    <property type="entry name" value="Kinase associated domain 1, KA1"/>
    <property type="match status" value="1"/>
</dbReference>
<dbReference type="InterPro" id="IPR017441">
    <property type="entry name" value="Protein_kinase_ATP_BS"/>
</dbReference>
<dbReference type="SMART" id="SM00220">
    <property type="entry name" value="S_TKc"/>
    <property type="match status" value="1"/>
</dbReference>
<dbReference type="PROSITE" id="PS50032">
    <property type="entry name" value="KA1"/>
    <property type="match status" value="1"/>
</dbReference>
<gene>
    <name evidence="7" type="ORF">BDZ90DRAFT_52693</name>
</gene>
<dbReference type="PROSITE" id="PS50011">
    <property type="entry name" value="PROTEIN_KINASE_DOM"/>
    <property type="match status" value="1"/>
</dbReference>
<feature type="domain" description="KA1" evidence="6">
    <location>
        <begin position="1290"/>
        <end position="1340"/>
    </location>
</feature>
<evidence type="ECO:0000256" key="4">
    <source>
        <dbReference type="SAM" id="MobiDB-lite"/>
    </source>
</evidence>
<feature type="compositionally biased region" description="Low complexity" evidence="4">
    <location>
        <begin position="903"/>
        <end position="915"/>
    </location>
</feature>
<feature type="region of interest" description="Disordered" evidence="4">
    <location>
        <begin position="511"/>
        <end position="978"/>
    </location>
</feature>
<organism evidence="7 8">
    <name type="scientific">Jaminaea rosea</name>
    <dbReference type="NCBI Taxonomy" id="1569628"/>
    <lineage>
        <taxon>Eukaryota</taxon>
        <taxon>Fungi</taxon>
        <taxon>Dikarya</taxon>
        <taxon>Basidiomycota</taxon>
        <taxon>Ustilaginomycotina</taxon>
        <taxon>Exobasidiomycetes</taxon>
        <taxon>Microstromatales</taxon>
        <taxon>Microstromatales incertae sedis</taxon>
        <taxon>Jaminaea</taxon>
    </lineage>
</organism>
<dbReference type="EMBL" id="KZ819672">
    <property type="protein sequence ID" value="PWN26349.1"/>
    <property type="molecule type" value="Genomic_DNA"/>
</dbReference>
<feature type="region of interest" description="Disordered" evidence="4">
    <location>
        <begin position="1087"/>
        <end position="1106"/>
    </location>
</feature>
<keyword evidence="7" id="KW-0808">Transferase</keyword>
<protein>
    <submittedName>
        <fullName evidence="7">Pkinase-domain-containing protein</fullName>
    </submittedName>
</protein>
<dbReference type="InterPro" id="IPR001772">
    <property type="entry name" value="KA1_dom"/>
</dbReference>
<feature type="compositionally biased region" description="Low complexity" evidence="4">
    <location>
        <begin position="832"/>
        <end position="856"/>
    </location>
</feature>
<feature type="compositionally biased region" description="Polar residues" evidence="4">
    <location>
        <begin position="919"/>
        <end position="933"/>
    </location>
</feature>
<dbReference type="Gene3D" id="1.10.510.10">
    <property type="entry name" value="Transferase(Phosphotransferase) domain 1"/>
    <property type="match status" value="1"/>
</dbReference>
<sequence>MASIDVDNLQPHAVPTPSSFTTHPRQQPQPEAAIVMSAPESPSSKRATTSAGLPASASASAYTQSTSSSASNPQASRHPPSKSATGGQSHSHRPVSAMPTPASGSSQHRQAAVDSTAGLANGGQGAYADRRASAHPTVPVSSQSVIGGLPQLAMSPSIDASLHSSAISSGIPITSPAALAYFAAHPRRQQVHFGSYLLLQTLGEGEFGKVKLGVHKEWGEEVAVKLIKRDKVGSEHGQLNLSGPPKDPAKMSKVEREIQVLKDVRHPNIVRLYEVIESDRFIGIVLEYASGGELFDHILAHKYLKERDACRLFAQLISGVNYLHQKKIVHRDLKLENLLLDRNRNVIITDFGFANDFGERRDDLMATSCGSPCYAAPELVVQDGLYAGSAVDVWSCGVILYAMLAGYLPFDDDPANPEGDNINLLYKYIMATPLSFPEYITAEPRDLLSRMLVPDPQRRITLEGVMAHSWLAPYRELFKFTVDELERAAIEQQTKKRQIYRQQMLLQQQMQEQQRQAQRNGLPASSVSVATGLAPQSTKAQRHQSATPTYATPTSPPPVTRSQSKAAAAAGVPDLPTPPAAVAEPLRDNTNTARDAAAMPPPPTPARVPAASKPQRHTIQLEYEDQSTPKKRAPAADGVHRSPGSRSKIAKKISAPRMAASNSDLGKAPSEAEEATPPAVPAIPVLVPEAEQVTSNRAASGTEPSKSPTKEGSAATTPKETTTDSRVGKGRPSGRASTATGTPRKDSLGQRGSSNPLPAEVPFPPPADRAFSAGANANGTTPSKTGPRPSTTSSPPSAGARTAARHRKGMSTDKNFLARLLGAPPSSSDIRASNASNDTTTSTDSKATTTAPSADKPGNRSGSARRKAMSLVVGPRPSTEQQNRKESSASSKAAKEERRLTGRLRLSSTTSQSSRPGTAANSKSPTSQQGSFRPSTATSSKPAATPANVTTGPQTRSSTRAQAADYPSSTVGPSSSAAKKVMDWFRKKSLARGGTFNEQSPLPPFEQSRPAPQRESSSTGRAAAPVAAPATGSQRAASTASTLEAPKVIVTGGDEAAPLSEGGGPSSRSTSGAFSHVSASTDATNLTDASNVNVSGSEQLTPSKSSYNTRSAAAAAAAASSNLSTPRASSNPIAAGGASSYNENAMRFHLGAVDQSALTSRPPPQVFAEVCRALHDMGIEARKESEEEFKLECVRRRKPNKSALIGATQGLGMSIRTSVFPPSQADYEKGPGSSGTSAAGMSMSPSSSGIRSFLRRGSNQVSPSMSSVALPDVGGEGQQSVPPTIYGEPRVDGGQEVRFSVEITRIKNLHGLYSLDIRRLRGPLTSYKFLYHRVLMSTGLADGEQR</sequence>
<dbReference type="PROSITE" id="PS00107">
    <property type="entry name" value="PROTEIN_KINASE_ATP"/>
    <property type="match status" value="1"/>
</dbReference>
<evidence type="ECO:0000256" key="3">
    <source>
        <dbReference type="PROSITE-ProRule" id="PRU10141"/>
    </source>
</evidence>
<dbReference type="PROSITE" id="PS00108">
    <property type="entry name" value="PROTEIN_KINASE_ST"/>
    <property type="match status" value="1"/>
</dbReference>
<feature type="compositionally biased region" description="Polar residues" evidence="4">
    <location>
        <begin position="523"/>
        <end position="539"/>
    </location>
</feature>
<feature type="compositionally biased region" description="Low complexity" evidence="4">
    <location>
        <begin position="934"/>
        <end position="947"/>
    </location>
</feature>
<feature type="compositionally biased region" description="Polar residues" evidence="4">
    <location>
        <begin position="16"/>
        <end position="29"/>
    </location>
</feature>
<proteinExistence type="predicted"/>
<dbReference type="PANTHER" id="PTHR24346:SF110">
    <property type="entry name" value="NON-SPECIFIC SERINE_THREONINE PROTEIN KINASE"/>
    <property type="match status" value="1"/>
</dbReference>
<dbReference type="GO" id="GO:0004674">
    <property type="term" value="F:protein serine/threonine kinase activity"/>
    <property type="evidence" value="ECO:0007669"/>
    <property type="project" value="TreeGrafter"/>
</dbReference>
<evidence type="ECO:0000259" key="5">
    <source>
        <dbReference type="PROSITE" id="PS50011"/>
    </source>
</evidence>
<evidence type="ECO:0000256" key="1">
    <source>
        <dbReference type="ARBA" id="ARBA00022741"/>
    </source>
</evidence>